<dbReference type="Pfam" id="PF17667">
    <property type="entry name" value="Pkinase_fungal"/>
    <property type="match status" value="1"/>
</dbReference>
<proteinExistence type="predicted"/>
<accession>A0A1X6MIL4</accession>
<evidence type="ECO:0000313" key="3">
    <source>
        <dbReference type="Proteomes" id="UP000194127"/>
    </source>
</evidence>
<evidence type="ECO:0000313" key="2">
    <source>
        <dbReference type="EMBL" id="OSX56178.1"/>
    </source>
</evidence>
<feature type="domain" description="Fungal-type protein kinase" evidence="1">
    <location>
        <begin position="58"/>
        <end position="115"/>
    </location>
</feature>
<sequence length="168" mass="18861">MKTDKFVYFKDSWRISTGNSEIKVYQHLHEHGVGNIATPICGGDVVHTDGTLHRTLAQDHNGKAEYIHCRLVVEEIGESILDYPTSKDLVAVMFGAVVAHRQAWEKAGVLHGDINHRCEVIQRAEVYDYLEDDSLVKAQILTMYLPTPSSISSPCSFLFTSFPDKQRG</sequence>
<organism evidence="2 3">
    <name type="scientific">Postia placenta MAD-698-R-SB12</name>
    <dbReference type="NCBI Taxonomy" id="670580"/>
    <lineage>
        <taxon>Eukaryota</taxon>
        <taxon>Fungi</taxon>
        <taxon>Dikarya</taxon>
        <taxon>Basidiomycota</taxon>
        <taxon>Agaricomycotina</taxon>
        <taxon>Agaricomycetes</taxon>
        <taxon>Polyporales</taxon>
        <taxon>Adustoporiaceae</taxon>
        <taxon>Rhodonia</taxon>
    </lineage>
</organism>
<gene>
    <name evidence="2" type="ORF">POSPLADRAFT_1062925</name>
</gene>
<dbReference type="InterPro" id="IPR040976">
    <property type="entry name" value="Pkinase_fungal"/>
</dbReference>
<dbReference type="EMBL" id="KZ110616">
    <property type="protein sequence ID" value="OSX56178.1"/>
    <property type="molecule type" value="Genomic_DNA"/>
</dbReference>
<dbReference type="RefSeq" id="XP_024332972.1">
    <property type="nucleotide sequence ID" value="XM_024481573.1"/>
</dbReference>
<dbReference type="GeneID" id="36326523"/>
<keyword evidence="3" id="KW-1185">Reference proteome</keyword>
<dbReference type="AlphaFoldDB" id="A0A1X6MIL4"/>
<dbReference type="Proteomes" id="UP000194127">
    <property type="component" value="Unassembled WGS sequence"/>
</dbReference>
<evidence type="ECO:0000259" key="1">
    <source>
        <dbReference type="Pfam" id="PF17667"/>
    </source>
</evidence>
<protein>
    <recommendedName>
        <fullName evidence="1">Fungal-type protein kinase domain-containing protein</fullName>
    </recommendedName>
</protein>
<dbReference type="OrthoDB" id="5584477at2759"/>
<name>A0A1X6MIL4_9APHY</name>
<reference evidence="2 3" key="1">
    <citation type="submission" date="2017-04" db="EMBL/GenBank/DDBJ databases">
        <title>Genome Sequence of the Model Brown-Rot Fungus Postia placenta SB12.</title>
        <authorList>
            <consortium name="DOE Joint Genome Institute"/>
            <person name="Gaskell J."/>
            <person name="Kersten P."/>
            <person name="Larrondo L.F."/>
            <person name="Canessa P."/>
            <person name="Martinez D."/>
            <person name="Hibbett D."/>
            <person name="Schmoll M."/>
            <person name="Kubicek C.P."/>
            <person name="Martinez A.T."/>
            <person name="Yadav J."/>
            <person name="Master E."/>
            <person name="Magnuson J.K."/>
            <person name="James T."/>
            <person name="Yaver D."/>
            <person name="Berka R."/>
            <person name="Labutti K."/>
            <person name="Lipzen A."/>
            <person name="Aerts A."/>
            <person name="Barry K."/>
            <person name="Henrissat B."/>
            <person name="Blanchette R."/>
            <person name="Grigoriev I."/>
            <person name="Cullen D."/>
        </authorList>
    </citation>
    <scope>NUCLEOTIDE SEQUENCE [LARGE SCALE GENOMIC DNA]</scope>
    <source>
        <strain evidence="2 3">MAD-698-R-SB12</strain>
    </source>
</reference>